<dbReference type="PANTHER" id="PTHR30093:SF2">
    <property type="entry name" value="TYPE II SECRETION SYSTEM PROTEIN H"/>
    <property type="match status" value="1"/>
</dbReference>
<keyword evidence="7 11" id="KW-0472">Membrane</keyword>
<evidence type="ECO:0000256" key="4">
    <source>
        <dbReference type="ARBA" id="ARBA00022481"/>
    </source>
</evidence>
<dbReference type="NCBIfam" id="TIGR02532">
    <property type="entry name" value="IV_pilin_GFxxxE"/>
    <property type="match status" value="1"/>
</dbReference>
<dbReference type="Pfam" id="PF07963">
    <property type="entry name" value="N_methyl"/>
    <property type="match status" value="1"/>
</dbReference>
<comment type="similarity">
    <text evidence="9">Belongs to the ComGC family.</text>
</comment>
<keyword evidence="3" id="KW-1003">Cell membrane</keyword>
<organism evidence="12 13">
    <name type="scientific">Lactiplantibacillus dongliensis</name>
    <dbReference type="NCBI Taxonomy" id="2559919"/>
    <lineage>
        <taxon>Bacteria</taxon>
        <taxon>Bacillati</taxon>
        <taxon>Bacillota</taxon>
        <taxon>Bacilli</taxon>
        <taxon>Lactobacillales</taxon>
        <taxon>Lactobacillaceae</taxon>
        <taxon>Lactiplantibacillus</taxon>
    </lineage>
</organism>
<dbReference type="RefSeq" id="WP_223877358.1">
    <property type="nucleotide sequence ID" value="NZ_BJDK01000036.1"/>
</dbReference>
<dbReference type="PIRSF" id="PIRSF029928">
    <property type="entry name" value="Late_competence_ComGC"/>
    <property type="match status" value="1"/>
</dbReference>
<protein>
    <submittedName>
        <fullName evidence="12">Competence type IV pilus major pilin ComGC</fullName>
    </submittedName>
</protein>
<dbReference type="InterPro" id="IPR045584">
    <property type="entry name" value="Pilin-like"/>
</dbReference>
<feature type="region of interest" description="Disordered" evidence="10">
    <location>
        <begin position="93"/>
        <end position="118"/>
    </location>
</feature>
<dbReference type="Proteomes" id="UP001596253">
    <property type="component" value="Unassembled WGS sequence"/>
</dbReference>
<dbReference type="NCBIfam" id="NF040999">
    <property type="entry name" value="pilin_ComGC"/>
    <property type="match status" value="1"/>
</dbReference>
<gene>
    <name evidence="12" type="primary">comGC</name>
    <name evidence="12" type="ORF">ACFP3T_05305</name>
</gene>
<dbReference type="InterPro" id="IPR016940">
    <property type="entry name" value="ComGC"/>
</dbReference>
<proteinExistence type="inferred from homology"/>
<evidence type="ECO:0000256" key="9">
    <source>
        <dbReference type="ARBA" id="ARBA00043982"/>
    </source>
</evidence>
<sequence>MMTLKKVMRKSVAPQKGFTLIEMVIVLAIIALLMLIIVPNLNNQREKAGVQQHEALETVVKNQAAMYANDHNVKVTDKSVNYENLKKDDYLTDRQKKQAETTIKLPKDSGNEITGSKG</sequence>
<evidence type="ECO:0000256" key="6">
    <source>
        <dbReference type="ARBA" id="ARBA00022989"/>
    </source>
</evidence>
<dbReference type="Gene3D" id="3.30.700.10">
    <property type="entry name" value="Glycoprotein, Type 4 Pilin"/>
    <property type="match status" value="1"/>
</dbReference>
<reference evidence="13" key="1">
    <citation type="journal article" date="2019" name="Int. J. Syst. Evol. Microbiol.">
        <title>The Global Catalogue of Microorganisms (GCM) 10K type strain sequencing project: providing services to taxonomists for standard genome sequencing and annotation.</title>
        <authorList>
            <consortium name="The Broad Institute Genomics Platform"/>
            <consortium name="The Broad Institute Genome Sequencing Center for Infectious Disease"/>
            <person name="Wu L."/>
            <person name="Ma J."/>
        </authorList>
    </citation>
    <scope>NUCLEOTIDE SEQUENCE [LARGE SCALE GENOMIC DNA]</scope>
    <source>
        <strain evidence="13">CCM 8932</strain>
    </source>
</reference>
<evidence type="ECO:0000256" key="5">
    <source>
        <dbReference type="ARBA" id="ARBA00022692"/>
    </source>
</evidence>
<evidence type="ECO:0000256" key="8">
    <source>
        <dbReference type="ARBA" id="ARBA00023287"/>
    </source>
</evidence>
<comment type="caution">
    <text evidence="12">The sequence shown here is derived from an EMBL/GenBank/DDBJ whole genome shotgun (WGS) entry which is preliminary data.</text>
</comment>
<dbReference type="InterPro" id="IPR012902">
    <property type="entry name" value="N_methyl_site"/>
</dbReference>
<dbReference type="PANTHER" id="PTHR30093">
    <property type="entry name" value="GENERAL SECRETION PATHWAY PROTEIN G"/>
    <property type="match status" value="1"/>
</dbReference>
<evidence type="ECO:0000256" key="7">
    <source>
        <dbReference type="ARBA" id="ARBA00023136"/>
    </source>
</evidence>
<feature type="compositionally biased region" description="Basic and acidic residues" evidence="10">
    <location>
        <begin position="93"/>
        <end position="110"/>
    </location>
</feature>
<feature type="transmembrane region" description="Helical" evidence="11">
    <location>
        <begin position="20"/>
        <end position="38"/>
    </location>
</feature>
<keyword evidence="8" id="KW-0178">Competence</keyword>
<keyword evidence="5 11" id="KW-0812">Transmembrane</keyword>
<dbReference type="SUPFAM" id="SSF54523">
    <property type="entry name" value="Pili subunits"/>
    <property type="match status" value="1"/>
</dbReference>
<evidence type="ECO:0000256" key="1">
    <source>
        <dbReference type="ARBA" id="ARBA00004162"/>
    </source>
</evidence>
<evidence type="ECO:0000313" key="13">
    <source>
        <dbReference type="Proteomes" id="UP001596253"/>
    </source>
</evidence>
<evidence type="ECO:0000256" key="11">
    <source>
        <dbReference type="SAM" id="Phobius"/>
    </source>
</evidence>
<keyword evidence="6 11" id="KW-1133">Transmembrane helix</keyword>
<comment type="subcellular location">
    <subcellularLocation>
        <location evidence="1">Cell membrane</location>
        <topology evidence="1">Single-pass membrane protein</topology>
    </subcellularLocation>
    <subcellularLocation>
        <location evidence="2">Cell surface</location>
    </subcellularLocation>
</comment>
<accession>A0ABW1R3H6</accession>
<keyword evidence="13" id="KW-1185">Reference proteome</keyword>
<evidence type="ECO:0000313" key="12">
    <source>
        <dbReference type="EMBL" id="MFC6164085.1"/>
    </source>
</evidence>
<dbReference type="PROSITE" id="PS00409">
    <property type="entry name" value="PROKAR_NTER_METHYL"/>
    <property type="match status" value="1"/>
</dbReference>
<evidence type="ECO:0000256" key="3">
    <source>
        <dbReference type="ARBA" id="ARBA00022475"/>
    </source>
</evidence>
<evidence type="ECO:0000256" key="10">
    <source>
        <dbReference type="SAM" id="MobiDB-lite"/>
    </source>
</evidence>
<evidence type="ECO:0000256" key="2">
    <source>
        <dbReference type="ARBA" id="ARBA00004241"/>
    </source>
</evidence>
<name>A0ABW1R3H6_9LACO</name>
<dbReference type="EMBL" id="JBHSSD010000021">
    <property type="protein sequence ID" value="MFC6164085.1"/>
    <property type="molecule type" value="Genomic_DNA"/>
</dbReference>
<keyword evidence="4" id="KW-0488">Methylation</keyword>